<dbReference type="PROSITE" id="PS50103">
    <property type="entry name" value="ZF_C3H1"/>
    <property type="match status" value="1"/>
</dbReference>
<keyword evidence="9 10" id="KW-0539">Nucleus</keyword>
<dbReference type="eggNOG" id="KOG1677">
    <property type="taxonomic scope" value="Eukaryota"/>
</dbReference>
<dbReference type="InterPro" id="IPR058192">
    <property type="entry name" value="WHD_ROQ1-like"/>
</dbReference>
<evidence type="ECO:0000256" key="6">
    <source>
        <dbReference type="ARBA" id="ARBA00023015"/>
    </source>
</evidence>
<keyword evidence="3" id="KW-0433">Leucine-rich repeat</keyword>
<dbReference type="SUPFAM" id="SSF52058">
    <property type="entry name" value="L domain-like"/>
    <property type="match status" value="1"/>
</dbReference>
<dbReference type="Pfam" id="PF23286">
    <property type="entry name" value="LRR_13"/>
    <property type="match status" value="1"/>
</dbReference>
<dbReference type="GO" id="GO:0006952">
    <property type="term" value="P:defense response"/>
    <property type="evidence" value="ECO:0007669"/>
    <property type="project" value="UniProtKB-KW"/>
</dbReference>
<dbReference type="Pfam" id="PF23282">
    <property type="entry name" value="WHD_ROQ1"/>
    <property type="match status" value="1"/>
</dbReference>
<evidence type="ECO:0000256" key="4">
    <source>
        <dbReference type="ARBA" id="ARBA00022737"/>
    </source>
</evidence>
<dbReference type="InterPro" id="IPR002182">
    <property type="entry name" value="NB-ARC"/>
</dbReference>
<evidence type="ECO:0000256" key="7">
    <source>
        <dbReference type="ARBA" id="ARBA00023125"/>
    </source>
</evidence>
<dbReference type="HOGENOM" id="CLU_276272_0_0_1"/>
<keyword evidence="11" id="KW-0863">Zinc-finger</keyword>
<dbReference type="InterPro" id="IPR036390">
    <property type="entry name" value="WH_DNA-bd_sf"/>
</dbReference>
<dbReference type="InterPro" id="IPR027417">
    <property type="entry name" value="P-loop_NTPase"/>
</dbReference>
<dbReference type="InterPro" id="IPR032675">
    <property type="entry name" value="LRR_dom_sf"/>
</dbReference>
<dbReference type="InterPro" id="IPR017923">
    <property type="entry name" value="TFIIS_N"/>
</dbReference>
<evidence type="ECO:0000256" key="2">
    <source>
        <dbReference type="ARBA" id="ARBA00022330"/>
    </source>
</evidence>
<feature type="region of interest" description="Disordered" evidence="12">
    <location>
        <begin position="1051"/>
        <end position="1100"/>
    </location>
</feature>
<dbReference type="InterPro" id="IPR042197">
    <property type="entry name" value="Apaf_helical"/>
</dbReference>
<dbReference type="InterPro" id="IPR003617">
    <property type="entry name" value="TFIIS/CRSP70_N_sub"/>
</dbReference>
<dbReference type="SMART" id="SM01019">
    <property type="entry name" value="B3"/>
    <property type="match status" value="1"/>
</dbReference>
<dbReference type="PROSITE" id="PS50104">
    <property type="entry name" value="TIR"/>
    <property type="match status" value="1"/>
</dbReference>
<dbReference type="Gene3D" id="3.80.10.10">
    <property type="entry name" value="Ribonuclease Inhibitor"/>
    <property type="match status" value="2"/>
</dbReference>
<dbReference type="GO" id="GO:0005634">
    <property type="term" value="C:nucleus"/>
    <property type="evidence" value="ECO:0007669"/>
    <property type="project" value="UniProtKB-SubCell"/>
</dbReference>
<evidence type="ECO:0000256" key="1">
    <source>
        <dbReference type="ARBA" id="ARBA00004123"/>
    </source>
</evidence>
<dbReference type="Pfam" id="PF02362">
    <property type="entry name" value="B3"/>
    <property type="match status" value="1"/>
</dbReference>
<dbReference type="PRINTS" id="PR00364">
    <property type="entry name" value="DISEASERSIST"/>
</dbReference>
<dbReference type="Pfam" id="PF00931">
    <property type="entry name" value="NB-ARC"/>
    <property type="match status" value="1"/>
</dbReference>
<keyword evidence="5" id="KW-0611">Plant defense</keyword>
<dbReference type="Pfam" id="PF07725">
    <property type="entry name" value="LRR_3"/>
    <property type="match status" value="1"/>
</dbReference>
<dbReference type="InterPro" id="IPR015300">
    <property type="entry name" value="DNA-bd_pseudobarrel_sf"/>
</dbReference>
<keyword evidence="11" id="KW-0862">Zinc</keyword>
<evidence type="ECO:0000256" key="9">
    <source>
        <dbReference type="ARBA" id="ARBA00023242"/>
    </source>
</evidence>
<dbReference type="SUPFAM" id="SSF101936">
    <property type="entry name" value="DNA-binding pseudobarrel domain"/>
    <property type="match status" value="1"/>
</dbReference>
<dbReference type="SUPFAM" id="SSF52540">
    <property type="entry name" value="P-loop containing nucleoside triphosphate hydrolases"/>
    <property type="match status" value="1"/>
</dbReference>
<feature type="zinc finger region" description="C3H1-type" evidence="11">
    <location>
        <begin position="1107"/>
        <end position="1135"/>
    </location>
</feature>
<dbReference type="Pfam" id="PF01582">
    <property type="entry name" value="TIR"/>
    <property type="match status" value="1"/>
</dbReference>
<dbReference type="Gene3D" id="3.40.50.300">
    <property type="entry name" value="P-loop containing nucleotide triphosphate hydrolases"/>
    <property type="match status" value="1"/>
</dbReference>
<dbReference type="Gene3D" id="1.20.930.10">
    <property type="entry name" value="Conserved domain common to transcription factors TFIIS, elongin A, CRSP70"/>
    <property type="match status" value="1"/>
</dbReference>
<keyword evidence="6" id="KW-0805">Transcription regulation</keyword>
<dbReference type="PROSITE" id="PS50863">
    <property type="entry name" value="B3"/>
    <property type="match status" value="1"/>
</dbReference>
<evidence type="ECO:0000313" key="13">
    <source>
        <dbReference type="EMBL" id="ACP30626.1"/>
    </source>
</evidence>
<dbReference type="SMART" id="SM00255">
    <property type="entry name" value="TIR"/>
    <property type="match status" value="1"/>
</dbReference>
<comment type="subcellular location">
    <subcellularLocation>
        <location evidence="1 10">Nucleus</location>
    </subcellularLocation>
</comment>
<accession>D1GEI4</accession>
<dbReference type="Gene3D" id="2.40.330.10">
    <property type="entry name" value="DNA-binding pseudobarrel domain"/>
    <property type="match status" value="1"/>
</dbReference>
<evidence type="ECO:0000256" key="3">
    <source>
        <dbReference type="ARBA" id="ARBA00022614"/>
    </source>
</evidence>
<dbReference type="FunCoup" id="D1GEI4">
    <property type="interactions" value="2"/>
</dbReference>
<keyword evidence="4" id="KW-0677">Repeat</keyword>
<dbReference type="Gene3D" id="1.10.8.430">
    <property type="entry name" value="Helical domain of apoptotic protease-activating factors"/>
    <property type="match status" value="1"/>
</dbReference>
<dbReference type="CDD" id="cd10017">
    <property type="entry name" value="B3_DNA"/>
    <property type="match status" value="1"/>
</dbReference>
<dbReference type="PANTHER" id="PTHR11017">
    <property type="entry name" value="LEUCINE-RICH REPEAT-CONTAINING PROTEIN"/>
    <property type="match status" value="1"/>
</dbReference>
<dbReference type="CDD" id="cd00183">
    <property type="entry name" value="TFIIS_I"/>
    <property type="match status" value="1"/>
</dbReference>
<dbReference type="SUPFAM" id="SSF52200">
    <property type="entry name" value="Toll/Interleukin receptor TIR domain"/>
    <property type="match status" value="1"/>
</dbReference>
<evidence type="ECO:0000256" key="12">
    <source>
        <dbReference type="SAM" id="MobiDB-lite"/>
    </source>
</evidence>
<dbReference type="GO" id="GO:0008270">
    <property type="term" value="F:zinc ion binding"/>
    <property type="evidence" value="ECO:0007669"/>
    <property type="project" value="UniProtKB-KW"/>
</dbReference>
<dbReference type="Pfam" id="PF08711">
    <property type="entry name" value="Med26"/>
    <property type="match status" value="1"/>
</dbReference>
<evidence type="ECO:0000256" key="8">
    <source>
        <dbReference type="ARBA" id="ARBA00023163"/>
    </source>
</evidence>
<dbReference type="SUPFAM" id="SSF46785">
    <property type="entry name" value="Winged helix' DNA-binding domain"/>
    <property type="match status" value="1"/>
</dbReference>
<evidence type="ECO:0000256" key="10">
    <source>
        <dbReference type="PROSITE-ProRule" id="PRU00649"/>
    </source>
</evidence>
<dbReference type="InterPro" id="IPR044974">
    <property type="entry name" value="Disease_R_plants"/>
</dbReference>
<proteinExistence type="predicted"/>
<evidence type="ECO:0000256" key="5">
    <source>
        <dbReference type="ARBA" id="ARBA00022821"/>
    </source>
</evidence>
<dbReference type="InterPro" id="IPR000157">
    <property type="entry name" value="TIR_dom"/>
</dbReference>
<dbReference type="SUPFAM" id="SSF47676">
    <property type="entry name" value="Conserved domain common to transcription factors TFIIS, elongin A, CRSP70"/>
    <property type="match status" value="1"/>
</dbReference>
<dbReference type="GO" id="GO:0005694">
    <property type="term" value="C:chromosome"/>
    <property type="evidence" value="ECO:0007669"/>
    <property type="project" value="UniProtKB-SubCell"/>
</dbReference>
<dbReference type="GO" id="GO:0003677">
    <property type="term" value="F:DNA binding"/>
    <property type="evidence" value="ECO:0007669"/>
    <property type="project" value="UniProtKB-KW"/>
</dbReference>
<evidence type="ECO:0000256" key="11">
    <source>
        <dbReference type="PROSITE-ProRule" id="PRU00723"/>
    </source>
</evidence>
<organism evidence="13">
    <name type="scientific">Brassica rapa subsp. pekinensis</name>
    <name type="common">Chinese cabbage</name>
    <name type="synonym">Brassica pekinensis</name>
    <dbReference type="NCBI Taxonomy" id="51351"/>
    <lineage>
        <taxon>Eukaryota</taxon>
        <taxon>Viridiplantae</taxon>
        <taxon>Streptophyta</taxon>
        <taxon>Embryophyta</taxon>
        <taxon>Tracheophyta</taxon>
        <taxon>Spermatophyta</taxon>
        <taxon>Magnoliopsida</taxon>
        <taxon>eudicotyledons</taxon>
        <taxon>Gunneridae</taxon>
        <taxon>Pentapetalae</taxon>
        <taxon>rosids</taxon>
        <taxon>malvids</taxon>
        <taxon>Brassicales</taxon>
        <taxon>Brassicaceae</taxon>
        <taxon>Brassiceae</taxon>
        <taxon>Brassica</taxon>
    </lineage>
</organism>
<dbReference type="SMART" id="SM00509">
    <property type="entry name" value="TFS2N"/>
    <property type="match status" value="1"/>
</dbReference>
<keyword evidence="7" id="KW-0238">DNA-binding</keyword>
<dbReference type="InterPro" id="IPR058546">
    <property type="entry name" value="RPS4B/Roq1-like_LRR"/>
</dbReference>
<keyword evidence="8" id="KW-0804">Transcription</keyword>
<dbReference type="GO" id="GO:0007165">
    <property type="term" value="P:signal transduction"/>
    <property type="evidence" value="ECO:0007669"/>
    <property type="project" value="InterPro"/>
</dbReference>
<dbReference type="GO" id="GO:0043531">
    <property type="term" value="F:ADP binding"/>
    <property type="evidence" value="ECO:0007669"/>
    <property type="project" value="InterPro"/>
</dbReference>
<feature type="region of interest" description="Disordered" evidence="12">
    <location>
        <begin position="1201"/>
        <end position="1221"/>
    </location>
</feature>
<name>D1GEI4_BRARP</name>
<dbReference type="AlphaFoldDB" id="D1GEI4"/>
<dbReference type="PANTHER" id="PTHR11017:SF278">
    <property type="entry name" value="SERINE_THREONINE-PROTEIN PHOSPHATASE 1 REGULATORY SUBUNIT 10"/>
    <property type="match status" value="1"/>
</dbReference>
<dbReference type="InterPro" id="IPR000571">
    <property type="entry name" value="Znf_CCCH"/>
</dbReference>
<dbReference type="STRING" id="51351.D1GEI4"/>
<dbReference type="InterPro" id="IPR035897">
    <property type="entry name" value="Toll_tir_struct_dom_sf"/>
</dbReference>
<dbReference type="PROSITE" id="PS51319">
    <property type="entry name" value="TFIIS_N"/>
    <property type="match status" value="1"/>
</dbReference>
<dbReference type="Gene3D" id="3.40.50.10140">
    <property type="entry name" value="Toll/interleukin-1 receptor homology (TIR) domain"/>
    <property type="match status" value="1"/>
</dbReference>
<dbReference type="InterPro" id="IPR011713">
    <property type="entry name" value="Leu-rich_rpt_3"/>
</dbReference>
<dbReference type="InterPro" id="IPR003340">
    <property type="entry name" value="B3_DNA-bd"/>
</dbReference>
<dbReference type="OMA" id="HRSRVGI"/>
<protein>
    <recommendedName>
        <fullName evidence="2">Serine/threonine-protein phosphatase 1 regulatory subunit 10</fullName>
    </recommendedName>
</protein>
<sequence>MEILFEKCLTTSDLSNLDTNVVTANEDVGKYFRLVTVVVRGTEQILRIEDEEGKPWQFGFTDLNVSQRYVLTKGWSNYVKEKQLGVGDFVFLQRLFTDSSRLFIGFRRREAVLGQCQDLTSLATASEKLKEVETPLQLRSPRHSVTGFDGILLVSGGDNQDSEERYFISYISKELCLRGFTPLIYDLTKSTLAGVEMLHRSRVGIIIFSNNYASSRQCLDKFVAILDYSKANNFVLLPVFFKVKVSDIRGQSGSFRRAFSRLEHSVLSSQVPTLTAINKYQYMKGEDVILAKSIVSDVCLLLNSETNMKLRGRLQIQSILSLLNCSHFSAPHIVGLWGMAGIGKTAITREIFRRQAERYDVCYFLPDFHIVCQTRGLSHLRDEFFSRISGEEKVTIDACDTKLGFIRDRFLSKKVLVVLDGVSSARDAEFLVGGFGWFSGGHTLILTSRNRQVLVQCNAKEIYEIQKLSERESLQLCSQFATEQNWKGSTSLVSELVNYASGIPLALCALGSSLQNQCIKDEKQHLKRLRQNPLVEIQDAFKRSFNVLDGNEKNTFLDLACFFRGENKDYVVNILDGCGFLTELGIYGLIDESLISIVDNKIEMLNIFQDTGRFVVCQESSETGKRSRLWDPSDIVDVLTNNSGTEAIEGIFLDSTGLTVELSPTVFEKIYRLRFLKLYSPTSKNHCNVSLPQGLYSLPDELRLLHWERCPLESLPRKFNPKNIVELNMPYSNMTKLWKGTKNLENLKRIILSHSRRLIKFPRLSKARNLEHIDLEGCTSLVKVNSSILHHHKLIFLSLKDCSHLQTMPTTVHLEALEVLNLSGCLELEDFPDFSPNLKELYLAGTAIREMPSSIGGLSKLVTLDLENCDRLQHLPPEIRNLKVVVTLSAKRPAASMNLSSVEDKAPPYTRCRLKRVIESVILSLRKKKRENTVPRADMRVNEKTMEEKEVREKSVDGDNDDDFDPFATLCDDRKKSILKIQEKLEDPDLSEEALVELLQKLEYVDITLKDLQGSNIGRLVNLVQRRRTGNAKRLAQQLIKKWKETVEKTLTDKQPSDLKPPNLIGKRKECNSESQNKHRSHPFHHPKDTETSVPEGSLNLEGLPLRPGKPVCASYFHTGSCISGPTCIFDHPSLIPVHKTTSLYSNQLGLSSSIGDSSSDLVGPATKQRRIHKNTSSMASETLHSSPLGFASSIGDSSSELVEASTKKPPVHKNTSSLVPQMPHFNPLGFSYSIGDSSSELVEASTVSEITHTNVGRNPSDSWDDEEDSQFWLHL</sequence>
<reference evidence="13" key="1">
    <citation type="journal article" date="2009" name="Mol. Genet. Genomics">
        <title>Genome-wide identification of NBS-encoding resistance genes in Brassica rapa.</title>
        <authorList>
            <person name="Mun J.-H."/>
            <person name="Yu H.-J."/>
            <person name="Park S."/>
            <person name="Park B.-S."/>
        </authorList>
    </citation>
    <scope>NUCLEOTIDE SEQUENCE</scope>
    <source>
        <strain evidence="13">BrTNL19</strain>
    </source>
</reference>
<keyword evidence="11" id="KW-0479">Metal-binding</keyword>
<dbReference type="EMBL" id="FJ842845">
    <property type="protein sequence ID" value="ACP30626.1"/>
    <property type="molecule type" value="Genomic_DNA"/>
</dbReference>
<dbReference type="FunFam" id="3.80.10.10:FF:000386">
    <property type="entry name" value="Disease resistance protein RPS4"/>
    <property type="match status" value="1"/>
</dbReference>
<dbReference type="InterPro" id="IPR035441">
    <property type="entry name" value="TFIIS/LEDGF_dom_sf"/>
</dbReference>